<gene>
    <name evidence="1" type="ORF">GMARGA_LOCUS29290</name>
</gene>
<proteinExistence type="predicted"/>
<comment type="caution">
    <text evidence="1">The sequence shown here is derived from an EMBL/GenBank/DDBJ whole genome shotgun (WGS) entry which is preliminary data.</text>
</comment>
<sequence length="99" mass="11477">VMTIEIKKDSIASNINENLTNNKIIKARKILINNWNIFVQNISEKRQTMELKRTNIKDVNIMKIEEEDLPLEQEMFQAAIQKSTTTLNAGEMQIKKTNS</sequence>
<reference evidence="1 2" key="1">
    <citation type="submission" date="2021-06" db="EMBL/GenBank/DDBJ databases">
        <authorList>
            <person name="Kallberg Y."/>
            <person name="Tangrot J."/>
            <person name="Rosling A."/>
        </authorList>
    </citation>
    <scope>NUCLEOTIDE SEQUENCE [LARGE SCALE GENOMIC DNA]</scope>
    <source>
        <strain evidence="1 2">120-4 pot B 10/14</strain>
    </source>
</reference>
<name>A0ABN7WCU0_GIGMA</name>
<organism evidence="1 2">
    <name type="scientific">Gigaspora margarita</name>
    <dbReference type="NCBI Taxonomy" id="4874"/>
    <lineage>
        <taxon>Eukaryota</taxon>
        <taxon>Fungi</taxon>
        <taxon>Fungi incertae sedis</taxon>
        <taxon>Mucoromycota</taxon>
        <taxon>Glomeromycotina</taxon>
        <taxon>Glomeromycetes</taxon>
        <taxon>Diversisporales</taxon>
        <taxon>Gigasporaceae</taxon>
        <taxon>Gigaspora</taxon>
    </lineage>
</organism>
<protein>
    <submittedName>
        <fullName evidence="1">37287_t:CDS:1</fullName>
    </submittedName>
</protein>
<accession>A0ABN7WCU0</accession>
<feature type="non-terminal residue" evidence="1">
    <location>
        <position position="1"/>
    </location>
</feature>
<evidence type="ECO:0000313" key="2">
    <source>
        <dbReference type="Proteomes" id="UP000789901"/>
    </source>
</evidence>
<dbReference type="EMBL" id="CAJVQB010039133">
    <property type="protein sequence ID" value="CAG8827045.1"/>
    <property type="molecule type" value="Genomic_DNA"/>
</dbReference>
<dbReference type="Proteomes" id="UP000789901">
    <property type="component" value="Unassembled WGS sequence"/>
</dbReference>
<evidence type="ECO:0000313" key="1">
    <source>
        <dbReference type="EMBL" id="CAG8827045.1"/>
    </source>
</evidence>
<keyword evidence="2" id="KW-1185">Reference proteome</keyword>